<dbReference type="Pfam" id="PF07103">
    <property type="entry name" value="DUF1365"/>
    <property type="match status" value="1"/>
</dbReference>
<protein>
    <recommendedName>
        <fullName evidence="3">DUF1365-domain-containing protein</fullName>
    </recommendedName>
</protein>
<evidence type="ECO:0000313" key="2">
    <source>
        <dbReference type="Proteomes" id="UP000070544"/>
    </source>
</evidence>
<keyword evidence="2" id="KW-1185">Reference proteome</keyword>
<name>A0A139AGE6_GONPJ</name>
<reference evidence="1 2" key="1">
    <citation type="journal article" date="2015" name="Genome Biol. Evol.">
        <title>Phylogenomic analyses indicate that early fungi evolved digesting cell walls of algal ancestors of land plants.</title>
        <authorList>
            <person name="Chang Y."/>
            <person name="Wang S."/>
            <person name="Sekimoto S."/>
            <person name="Aerts A.L."/>
            <person name="Choi C."/>
            <person name="Clum A."/>
            <person name="LaButti K.M."/>
            <person name="Lindquist E.A."/>
            <person name="Yee Ngan C."/>
            <person name="Ohm R.A."/>
            <person name="Salamov A.A."/>
            <person name="Grigoriev I.V."/>
            <person name="Spatafora J.W."/>
            <person name="Berbee M.L."/>
        </authorList>
    </citation>
    <scope>NUCLEOTIDE SEQUENCE [LARGE SCALE GENOMIC DNA]</scope>
    <source>
        <strain evidence="1 2">JEL478</strain>
    </source>
</reference>
<evidence type="ECO:0008006" key="3">
    <source>
        <dbReference type="Google" id="ProtNLM"/>
    </source>
</evidence>
<evidence type="ECO:0000313" key="1">
    <source>
        <dbReference type="EMBL" id="KXS15881.1"/>
    </source>
</evidence>
<proteinExistence type="predicted"/>
<sequence length="590" mass="66145">MSLPPALLLPSVSTLHARLLPAESRTRFEYPLFYVAIDVRRLERTIEGVSSWLWGIDWESSVPPLFGLRTKDYLKVQGAEGNGLDTIEKRMLYWLEQVGIDPTRAGSSYLLTTPCVLGYAFRPLSVHYVLKARDESKPEDEQHHRELLCVILEVANTFGDSHIYMLDERNRVKTRTGYDTSNVVHRSFHVSPFNHRKGWYVVHLTNPFNGGIGESRNLDVSITFHDSPSDPKEDVAPGEYPKTPKVFFARLFSILEAPTFAPVTQQNLLTLFATMPLTAFLTFPRILYQAALVHYGYTSSRGKLPVYSRPEPVPSWTDINGKPVTGGELIESKMNGSWVKVYENRADGTGYLLQWREGYTIFKDVSDGGWFGRRVLPRFLSQLSDIAHSKSKNVVVTFTDPSLQTFSVAVTPTSPSDCLSPANTIRIHLPHLLLPYYLALVGNDSQSTYAVWRAGYAAGWWEGNPRDIVNFLRVEDGEGGQTVKGVEGPIRRHNSGRLAETIDSTDAALEPLAATGSLYDVVLLLWASVEYNLFGSLGRKLAWYVEGSEPGIEEVSGRLVTYSDGSKGPNENEFERWSRWESDVGSARGR</sequence>
<dbReference type="OrthoDB" id="3340520at2759"/>
<dbReference type="InterPro" id="IPR010775">
    <property type="entry name" value="DUF1365"/>
</dbReference>
<dbReference type="AlphaFoldDB" id="A0A139AGE6"/>
<accession>A0A139AGE6</accession>
<dbReference type="PANTHER" id="PTHR33973">
    <property type="entry name" value="OS07G0153300 PROTEIN"/>
    <property type="match status" value="1"/>
</dbReference>
<dbReference type="PANTHER" id="PTHR33973:SF4">
    <property type="entry name" value="OS07G0153300 PROTEIN"/>
    <property type="match status" value="1"/>
</dbReference>
<dbReference type="Proteomes" id="UP000070544">
    <property type="component" value="Unassembled WGS sequence"/>
</dbReference>
<organism evidence="1 2">
    <name type="scientific">Gonapodya prolifera (strain JEL478)</name>
    <name type="common">Monoblepharis prolifera</name>
    <dbReference type="NCBI Taxonomy" id="1344416"/>
    <lineage>
        <taxon>Eukaryota</taxon>
        <taxon>Fungi</taxon>
        <taxon>Fungi incertae sedis</taxon>
        <taxon>Chytridiomycota</taxon>
        <taxon>Chytridiomycota incertae sedis</taxon>
        <taxon>Monoblepharidomycetes</taxon>
        <taxon>Monoblepharidales</taxon>
        <taxon>Gonapodyaceae</taxon>
        <taxon>Gonapodya</taxon>
    </lineage>
</organism>
<dbReference type="EMBL" id="KQ965759">
    <property type="protein sequence ID" value="KXS15881.1"/>
    <property type="molecule type" value="Genomic_DNA"/>
</dbReference>
<gene>
    <name evidence="1" type="ORF">M427DRAFT_56449</name>
</gene>